<dbReference type="InterPro" id="IPR007676">
    <property type="entry name" value="Ribophorin_I"/>
</dbReference>
<accession>A0A3N4K1D1</accession>
<comment type="subunit">
    <text evidence="10">Component of the oligosaccharyltransferase (OST) complex.</text>
</comment>
<evidence type="ECO:0000256" key="1">
    <source>
        <dbReference type="ARBA" id="ARBA00002791"/>
    </source>
</evidence>
<gene>
    <name evidence="11" type="ORF">L873DRAFT_1801258</name>
</gene>
<organism evidence="11 12">
    <name type="scientific">Choiromyces venosus 120613-1</name>
    <dbReference type="NCBI Taxonomy" id="1336337"/>
    <lineage>
        <taxon>Eukaryota</taxon>
        <taxon>Fungi</taxon>
        <taxon>Dikarya</taxon>
        <taxon>Ascomycota</taxon>
        <taxon>Pezizomycotina</taxon>
        <taxon>Pezizomycetes</taxon>
        <taxon>Pezizales</taxon>
        <taxon>Tuberaceae</taxon>
        <taxon>Choiromyces</taxon>
    </lineage>
</organism>
<dbReference type="Proteomes" id="UP000276215">
    <property type="component" value="Unassembled WGS sequence"/>
</dbReference>
<dbReference type="EMBL" id="ML120364">
    <property type="protein sequence ID" value="RPB03159.1"/>
    <property type="molecule type" value="Genomic_DNA"/>
</dbReference>
<feature type="chain" id="PRO_5017852108" description="Dolichyl-diphosphooligosaccharide--protein glycosyltransferase subunit 1" evidence="10">
    <location>
        <begin position="27"/>
        <end position="482"/>
    </location>
</feature>
<evidence type="ECO:0000256" key="5">
    <source>
        <dbReference type="ARBA" id="ARBA00022692"/>
    </source>
</evidence>
<dbReference type="GO" id="GO:0008250">
    <property type="term" value="C:oligosaccharyltransferase complex"/>
    <property type="evidence" value="ECO:0007669"/>
    <property type="project" value="UniProtKB-UniRule"/>
</dbReference>
<dbReference type="PANTHER" id="PTHR21049:SF0">
    <property type="entry name" value="DOLICHYL-DIPHOSPHOOLIGOSACCHARIDE--PROTEIN GLYCOSYLTRANSFERASE SUBUNIT 1"/>
    <property type="match status" value="1"/>
</dbReference>
<evidence type="ECO:0000256" key="9">
    <source>
        <dbReference type="ARBA" id="ARBA00023136"/>
    </source>
</evidence>
<evidence type="ECO:0000256" key="10">
    <source>
        <dbReference type="RuleBase" id="RU361143"/>
    </source>
</evidence>
<dbReference type="PROSITE" id="PS51257">
    <property type="entry name" value="PROKAR_LIPOPROTEIN"/>
    <property type="match status" value="1"/>
</dbReference>
<feature type="signal peptide" evidence="10">
    <location>
        <begin position="1"/>
        <end position="26"/>
    </location>
</feature>
<name>A0A3N4K1D1_9PEZI</name>
<evidence type="ECO:0000256" key="7">
    <source>
        <dbReference type="ARBA" id="ARBA00022824"/>
    </source>
</evidence>
<keyword evidence="9 10" id="KW-0472">Membrane</keyword>
<keyword evidence="12" id="KW-1185">Reference proteome</keyword>
<evidence type="ECO:0000256" key="2">
    <source>
        <dbReference type="ARBA" id="ARBA00004115"/>
    </source>
</evidence>
<dbReference type="UniPathway" id="UPA00378"/>
<reference evidence="11 12" key="1">
    <citation type="journal article" date="2018" name="Nat. Ecol. Evol.">
        <title>Pezizomycetes genomes reveal the molecular basis of ectomycorrhizal truffle lifestyle.</title>
        <authorList>
            <person name="Murat C."/>
            <person name="Payen T."/>
            <person name="Noel B."/>
            <person name="Kuo A."/>
            <person name="Morin E."/>
            <person name="Chen J."/>
            <person name="Kohler A."/>
            <person name="Krizsan K."/>
            <person name="Balestrini R."/>
            <person name="Da Silva C."/>
            <person name="Montanini B."/>
            <person name="Hainaut M."/>
            <person name="Levati E."/>
            <person name="Barry K.W."/>
            <person name="Belfiori B."/>
            <person name="Cichocki N."/>
            <person name="Clum A."/>
            <person name="Dockter R.B."/>
            <person name="Fauchery L."/>
            <person name="Guy J."/>
            <person name="Iotti M."/>
            <person name="Le Tacon F."/>
            <person name="Lindquist E.A."/>
            <person name="Lipzen A."/>
            <person name="Malagnac F."/>
            <person name="Mello A."/>
            <person name="Molinier V."/>
            <person name="Miyauchi S."/>
            <person name="Poulain J."/>
            <person name="Riccioni C."/>
            <person name="Rubini A."/>
            <person name="Sitrit Y."/>
            <person name="Splivallo R."/>
            <person name="Traeger S."/>
            <person name="Wang M."/>
            <person name="Zifcakova L."/>
            <person name="Wipf D."/>
            <person name="Zambonelli A."/>
            <person name="Paolocci F."/>
            <person name="Nowrousian M."/>
            <person name="Ottonello S."/>
            <person name="Baldrian P."/>
            <person name="Spatafora J.W."/>
            <person name="Henrissat B."/>
            <person name="Nagy L.G."/>
            <person name="Aury J.M."/>
            <person name="Wincker P."/>
            <person name="Grigoriev I.V."/>
            <person name="Bonfante P."/>
            <person name="Martin F.M."/>
        </authorList>
    </citation>
    <scope>NUCLEOTIDE SEQUENCE [LARGE SCALE GENOMIC DNA]</scope>
    <source>
        <strain evidence="11 12">120613-1</strain>
    </source>
</reference>
<comment type="pathway">
    <text evidence="3 10">Protein modification; protein glycosylation.</text>
</comment>
<evidence type="ECO:0000256" key="3">
    <source>
        <dbReference type="ARBA" id="ARBA00004922"/>
    </source>
</evidence>
<comment type="subcellular location">
    <subcellularLocation>
        <location evidence="2 10">Endoplasmic reticulum membrane</location>
        <topology evidence="2 10">Single-pass type I membrane protein</topology>
    </subcellularLocation>
</comment>
<proteinExistence type="inferred from homology"/>
<evidence type="ECO:0000256" key="8">
    <source>
        <dbReference type="ARBA" id="ARBA00022989"/>
    </source>
</evidence>
<sequence length="482" mass="54953">MRSLRNWGALLLPLTSLFSLSSCSSADSTLALPKDPTPPQVFKNSNLLRTIDITKPYVRETIAMVIDNISKEPQAEYYVPIPKGIVENISYLEARGEDGPHVVNLAVFNPESETQYYRVLLNAPLLAGKSTRLWITLAQTDRLTPVPALIGQTEKQFLQWTGFQYAASAYVTEKQKTKIKFPNNEVPDYTVLKNGESDDPTKAGSWYTYGPYKTVKPDQKGGKAITLRFEYTSPVIKMTRMERHIEVSHWGGNIAFEERYWMTNLGAKLKDTFSRVQWASTNYYNPPTSAIKQLTFPLIPGAQDAYFTDEIGNVSTSHFRSNIREAHLELKPRYPVFGGWNYSFVVGWNHDLKNFLRVSQDGERYVLKIPFLEGPKDSVTYDEIEITIVLPEGATDVKYSPPITLVSQEEYLHYTFMDTLGRAAIKMKAVNVVDEQHKKELIVTYRYPTMALYRKPFVIFTGVLTLFTFSWLVSKIDLRIGK</sequence>
<dbReference type="GO" id="GO:0018279">
    <property type="term" value="P:protein N-linked glycosylation via asparagine"/>
    <property type="evidence" value="ECO:0007669"/>
    <property type="project" value="TreeGrafter"/>
</dbReference>
<comment type="function">
    <text evidence="1 10">Subunit of the oligosaccharyl transferase (OST) complex that catalyzes the initial transfer of a defined glycan (Glc(3)Man(9)GlcNAc(2) in eukaryotes) from the lipid carrier dolichol-pyrophosphate to an asparagine residue within an Asn-X-Ser/Thr consensus motif in nascent polypeptide chains, the first step in protein N-glycosylation. N-glycosylation occurs cotranslationally and the complex associates with the Sec61 complex at the channel-forming translocon complex that mediates protein translocation across the endoplasmic reticulum (ER). All subunits are required for a maximal enzyme activity.</text>
</comment>
<dbReference type="STRING" id="1336337.A0A3N4K1D1"/>
<dbReference type="AlphaFoldDB" id="A0A3N4K1D1"/>
<feature type="transmembrane region" description="Helical" evidence="10">
    <location>
        <begin position="457"/>
        <end position="474"/>
    </location>
</feature>
<evidence type="ECO:0000256" key="6">
    <source>
        <dbReference type="ARBA" id="ARBA00022729"/>
    </source>
</evidence>
<keyword evidence="5 10" id="KW-0812">Transmembrane</keyword>
<keyword evidence="8 10" id="KW-1133">Transmembrane helix</keyword>
<dbReference type="Pfam" id="PF04597">
    <property type="entry name" value="Ribophorin_I"/>
    <property type="match status" value="1"/>
</dbReference>
<evidence type="ECO:0000313" key="12">
    <source>
        <dbReference type="Proteomes" id="UP000276215"/>
    </source>
</evidence>
<evidence type="ECO:0000313" key="11">
    <source>
        <dbReference type="EMBL" id="RPB03159.1"/>
    </source>
</evidence>
<evidence type="ECO:0000256" key="4">
    <source>
        <dbReference type="ARBA" id="ARBA00008905"/>
    </source>
</evidence>
<keyword evidence="6 10" id="KW-0732">Signal</keyword>
<dbReference type="OrthoDB" id="310030at2759"/>
<keyword evidence="7 10" id="KW-0256">Endoplasmic reticulum</keyword>
<dbReference type="PANTHER" id="PTHR21049">
    <property type="entry name" value="RIBOPHORIN I"/>
    <property type="match status" value="1"/>
</dbReference>
<comment type="similarity">
    <text evidence="4 10">Belongs to the OST1 family.</text>
</comment>
<protein>
    <recommendedName>
        <fullName evidence="10">Dolichyl-diphosphooligosaccharide--protein glycosyltransferase subunit 1</fullName>
    </recommendedName>
</protein>